<gene>
    <name evidence="1" type="ORF">RF11_16472</name>
</gene>
<name>A0A0C2N231_THEKT</name>
<proteinExistence type="predicted"/>
<reference evidence="1 2" key="1">
    <citation type="journal article" date="2014" name="Genome Biol. Evol.">
        <title>The genome of the myxosporean Thelohanellus kitauei shows adaptations to nutrient acquisition within its fish host.</title>
        <authorList>
            <person name="Yang Y."/>
            <person name="Xiong J."/>
            <person name="Zhou Z."/>
            <person name="Huo F."/>
            <person name="Miao W."/>
            <person name="Ran C."/>
            <person name="Liu Y."/>
            <person name="Zhang J."/>
            <person name="Feng J."/>
            <person name="Wang M."/>
            <person name="Wang M."/>
            <person name="Wang L."/>
            <person name="Yao B."/>
        </authorList>
    </citation>
    <scope>NUCLEOTIDE SEQUENCE [LARGE SCALE GENOMIC DNA]</scope>
    <source>
        <strain evidence="1">Wuqing</strain>
    </source>
</reference>
<dbReference type="EMBL" id="JWZT01000736">
    <property type="protein sequence ID" value="KII73651.1"/>
    <property type="molecule type" value="Genomic_DNA"/>
</dbReference>
<evidence type="ECO:0000313" key="2">
    <source>
        <dbReference type="Proteomes" id="UP000031668"/>
    </source>
</evidence>
<comment type="caution">
    <text evidence="1">The sequence shown here is derived from an EMBL/GenBank/DDBJ whole genome shotgun (WGS) entry which is preliminary data.</text>
</comment>
<sequence length="128" mass="14357">MKRDEGLHFFITTTNDYFRESQSISTIAAVNTNSNDRIDKLCSLMHDIQIDRSEIGAIGYTGSPRSTVKSNMLKKYNQLDSYSPLFSVHVIDAMVGRDILSKHGVMVGVDNKKDLSNLNICSVKDKKI</sequence>
<evidence type="ECO:0000313" key="1">
    <source>
        <dbReference type="EMBL" id="KII73651.1"/>
    </source>
</evidence>
<accession>A0A0C2N231</accession>
<keyword evidence="2" id="KW-1185">Reference proteome</keyword>
<organism evidence="1 2">
    <name type="scientific">Thelohanellus kitauei</name>
    <name type="common">Myxosporean</name>
    <dbReference type="NCBI Taxonomy" id="669202"/>
    <lineage>
        <taxon>Eukaryota</taxon>
        <taxon>Metazoa</taxon>
        <taxon>Cnidaria</taxon>
        <taxon>Myxozoa</taxon>
        <taxon>Myxosporea</taxon>
        <taxon>Bivalvulida</taxon>
        <taxon>Platysporina</taxon>
        <taxon>Myxobolidae</taxon>
        <taxon>Thelohanellus</taxon>
    </lineage>
</organism>
<protein>
    <submittedName>
        <fullName evidence="1">Uncharacterized protein</fullName>
    </submittedName>
</protein>
<dbReference type="AlphaFoldDB" id="A0A0C2N231"/>
<dbReference type="Proteomes" id="UP000031668">
    <property type="component" value="Unassembled WGS sequence"/>
</dbReference>